<dbReference type="OrthoDB" id="4206905at2759"/>
<protein>
    <submittedName>
        <fullName evidence="1">Uncharacterized protein</fullName>
    </submittedName>
</protein>
<dbReference type="AlphaFoldDB" id="A0A2B7WTQ7"/>
<keyword evidence="2" id="KW-1185">Reference proteome</keyword>
<comment type="caution">
    <text evidence="1">The sequence shown here is derived from an EMBL/GenBank/DDBJ whole genome shotgun (WGS) entry which is preliminary data.</text>
</comment>
<organism evidence="1 2">
    <name type="scientific">Polytolypa hystricis (strain UAMH7299)</name>
    <dbReference type="NCBI Taxonomy" id="1447883"/>
    <lineage>
        <taxon>Eukaryota</taxon>
        <taxon>Fungi</taxon>
        <taxon>Dikarya</taxon>
        <taxon>Ascomycota</taxon>
        <taxon>Pezizomycotina</taxon>
        <taxon>Eurotiomycetes</taxon>
        <taxon>Eurotiomycetidae</taxon>
        <taxon>Onygenales</taxon>
        <taxon>Onygenales incertae sedis</taxon>
        <taxon>Polytolypa</taxon>
    </lineage>
</organism>
<sequence>MGAQEEMAEVRPFVVERLMKTRVVGRHLNRIFKGTKAFKHTTLNNKEEFPVINWDYADFSDWTEGYSEESRRIDITIQNISSEVRGAWLRNDEQQP</sequence>
<evidence type="ECO:0000313" key="1">
    <source>
        <dbReference type="EMBL" id="PGG99861.1"/>
    </source>
</evidence>
<gene>
    <name evidence="1" type="ORF">AJ80_09283</name>
</gene>
<accession>A0A2B7WTQ7</accession>
<proteinExistence type="predicted"/>
<reference evidence="1 2" key="1">
    <citation type="submission" date="2017-10" db="EMBL/GenBank/DDBJ databases">
        <title>Comparative genomics in systemic dimorphic fungi from Ajellomycetaceae.</title>
        <authorList>
            <person name="Munoz J.F."/>
            <person name="Mcewen J.G."/>
            <person name="Clay O.K."/>
            <person name="Cuomo C.A."/>
        </authorList>
    </citation>
    <scope>NUCLEOTIDE SEQUENCE [LARGE SCALE GENOMIC DNA]</scope>
    <source>
        <strain evidence="1 2">UAMH7299</strain>
    </source>
</reference>
<dbReference type="STRING" id="1447883.A0A2B7WTQ7"/>
<name>A0A2B7WTQ7_POLH7</name>
<evidence type="ECO:0000313" key="2">
    <source>
        <dbReference type="Proteomes" id="UP000224634"/>
    </source>
</evidence>
<dbReference type="Proteomes" id="UP000224634">
    <property type="component" value="Unassembled WGS sequence"/>
</dbReference>
<dbReference type="EMBL" id="PDNA01000263">
    <property type="protein sequence ID" value="PGG99861.1"/>
    <property type="molecule type" value="Genomic_DNA"/>
</dbReference>